<accession>R7ABX8</accession>
<name>R7ABX8_9FIRM</name>
<evidence type="ECO:0000313" key="2">
    <source>
        <dbReference type="Proteomes" id="UP000018141"/>
    </source>
</evidence>
<gene>
    <name evidence="1" type="ORF">BN656_02031</name>
</gene>
<comment type="caution">
    <text evidence="1">The sequence shown here is derived from an EMBL/GenBank/DDBJ whole genome shotgun (WGS) entry which is preliminary data.</text>
</comment>
<dbReference type="Pfam" id="PF16813">
    <property type="entry name" value="Cas_St_Csn2"/>
    <property type="match status" value="1"/>
</dbReference>
<organism evidence="1 2">
    <name type="scientific">Bacteroides pectinophilus CAG:437</name>
    <dbReference type="NCBI Taxonomy" id="1263051"/>
    <lineage>
        <taxon>Bacteria</taxon>
        <taxon>Bacillati</taxon>
        <taxon>Bacillota</taxon>
        <taxon>Clostridia</taxon>
        <taxon>Eubacteriales</taxon>
    </lineage>
</organism>
<dbReference type="AlphaFoldDB" id="R7ABX8"/>
<evidence type="ECO:0000313" key="1">
    <source>
        <dbReference type="EMBL" id="CDD58288.1"/>
    </source>
</evidence>
<protein>
    <submittedName>
        <fullName evidence="1">Uncharacterized protein</fullName>
    </submittedName>
</protein>
<dbReference type="Proteomes" id="UP000018141">
    <property type="component" value="Unassembled WGS sequence"/>
</dbReference>
<dbReference type="InterPro" id="IPR031820">
    <property type="entry name" value="Cas_St_Csn2"/>
</dbReference>
<dbReference type="EMBL" id="CBHH010000055">
    <property type="protein sequence ID" value="CDD58288.1"/>
    <property type="molecule type" value="Genomic_DNA"/>
</dbReference>
<proteinExistence type="predicted"/>
<reference evidence="1" key="1">
    <citation type="submission" date="2012-11" db="EMBL/GenBank/DDBJ databases">
        <title>Dependencies among metagenomic species, viruses, plasmids and units of genetic variation.</title>
        <authorList>
            <person name="Nielsen H.B."/>
            <person name="Almeida M."/>
            <person name="Juncker A.S."/>
            <person name="Rasmussen S."/>
            <person name="Li J."/>
            <person name="Sunagawa S."/>
            <person name="Plichta D."/>
            <person name="Gautier L."/>
            <person name="Le Chatelier E."/>
            <person name="Peletier E."/>
            <person name="Bonde I."/>
            <person name="Nielsen T."/>
            <person name="Manichanh C."/>
            <person name="Arumugam M."/>
            <person name="Batto J."/>
            <person name="Santos M.B.Q.D."/>
            <person name="Blom N."/>
            <person name="Borruel N."/>
            <person name="Burgdorf K.S."/>
            <person name="Boumezbeur F."/>
            <person name="Casellas F."/>
            <person name="Dore J."/>
            <person name="Guarner F."/>
            <person name="Hansen T."/>
            <person name="Hildebrand F."/>
            <person name="Kaas R.S."/>
            <person name="Kennedy S."/>
            <person name="Kristiansen K."/>
            <person name="Kultima J.R."/>
            <person name="Leonard P."/>
            <person name="Levenez F."/>
            <person name="Lund O."/>
            <person name="Moumen B."/>
            <person name="Le Paslier D."/>
            <person name="Pons N."/>
            <person name="Pedersen O."/>
            <person name="Prifti E."/>
            <person name="Qin J."/>
            <person name="Raes J."/>
            <person name="Tap J."/>
            <person name="Tims S."/>
            <person name="Ussery D.W."/>
            <person name="Yamada T."/>
            <person name="MetaHit consortium"/>
            <person name="Renault P."/>
            <person name="Sicheritz-Ponten T."/>
            <person name="Bork P."/>
            <person name="Wang J."/>
            <person name="Brunak S."/>
            <person name="Ehrlich S.D."/>
        </authorList>
    </citation>
    <scope>NUCLEOTIDE SEQUENCE [LARGE SCALE GENOMIC DNA]</scope>
</reference>
<sequence>MKIEITEYEKSYTFDMQPVTQLCGQNVRKKSYILESLRRYFGTYKYAEVKNKWRDNVLIEGQQSGRKYFSVISVKQNTDIIQMIKCSKQSLMMEYIKKLMQKFDWQSHLRIISEEVDEMFRMINGDVGKLGDIELTYTMSEVWDMVQKSDVSGINDTDLLDKSDYELIIILLNLVDSITECNPKKTMVIFENIDYMVEQNEYVEILRRAEQISRKYDVHFVFSSSLEGYVYFNEELCQGISVFGDVDFQMPELEKICTFISNNYPYAKDISVEHMQNILSRIIQRIGMKDYLYSVEENVVCKMINQSLLLYDRMPEGKMLEMAFLQA</sequence>